<evidence type="ECO:0000256" key="1">
    <source>
        <dbReference type="ARBA" id="ARBA00004651"/>
    </source>
</evidence>
<comment type="subcellular location">
    <subcellularLocation>
        <location evidence="1 10">Cell membrane</location>
        <topology evidence="1 10">Multi-pass membrane protein</topology>
    </subcellularLocation>
</comment>
<evidence type="ECO:0000256" key="4">
    <source>
        <dbReference type="ARBA" id="ARBA00022676"/>
    </source>
</evidence>
<dbReference type="FunCoup" id="C4QWZ7">
    <property type="interactions" value="88"/>
</dbReference>
<dbReference type="GO" id="GO:0005886">
    <property type="term" value="C:plasma membrane"/>
    <property type="evidence" value="ECO:0007669"/>
    <property type="project" value="UniProtKB-SubCell"/>
</dbReference>
<evidence type="ECO:0000313" key="13">
    <source>
        <dbReference type="EMBL" id="CAY67770.1"/>
    </source>
</evidence>
<sequence>MDYNSSSRAPLRTNPDYNGYNEDDDDNDRYSFYQGYSNINNNIPPNDDHNDSYLHPDIRPIENSYVPEYNRPYSYDGSEVGDNHYRNYQEYQNTSRLEPGPISFHQDQPPGYDQESFELNELRRPAIPVPGTFDVFQERPEYGGEDEERFIENNFQAFPEGEDYKINTYADEEIDGELQELNTIDSYKEGDDSEEEDSTGKIKRSPTTTRLIKLIHGNLILDCPVASSLLEKYRNVNLTAREFQFMRYQAVTCDPKFFSQNNFTLRQECYQQPRTTEIMIVVTMYNENDILLARTLKGVFRNIKYMEKMKHHGIWGEDSWKKIVVTIVSDGRQKINERARSLIALLGCYQDGFAKNMVNNKEVVSHVYEYTTKIDISEVTEDRVKLTSEDVVPVQLIFCLKEKNQKKINSHRWCFDAFCPILKPNVIVLLDAGTQPSSNSIYKLWKEFHDDPRVAGACGEIRANLGKHKKLLINPLVAAQNFEYKTSNILDKPMESVFGFVSVLPGAFSAYRYVALLNDQNGIGPLEKYFKGEDLHSTDAGIFSANMYLAEDRILCFELVAKKECAWLLRYVNSAHASTDVPEKLDEFISQRRRWLNGSFFAAIYSVFHFYKLWGSGHSLGRKIALHLEFVYQFLSLLVSWFSMASYFLVFRILTSALGEPGMNVKPGKVLGVVFLWLYLMSIVTTFVLAFGNRPKGTQKFYIVIVCFFAIMMVYMIFAAVLMAVKAVTDILQEHANDFQFYMIFTERRFRDLIVATASTYALYLIGALLFLDPWHMFTSFAQYILLSPSYVNVLNIYAFCNIHDISWGTKGEEMKLDLGVLNVSSGESEVNLPIYKVDIEDAYSEQMKVLSQPYEEPQFKPSEEEKEKDFFAFIRSMTVLIWMFTNFVIIALVLETGGVSELGIISEKSNKSEIFLTVILWIVAFMALFRFLGCTTYLVTKYIRKFKVKVRQ</sequence>
<evidence type="ECO:0000256" key="11">
    <source>
        <dbReference type="SAM" id="MobiDB-lite"/>
    </source>
</evidence>
<dbReference type="AlphaFoldDB" id="C4QWZ7"/>
<dbReference type="InterPro" id="IPR029044">
    <property type="entry name" value="Nucleotide-diphossugar_trans"/>
</dbReference>
<evidence type="ECO:0000256" key="2">
    <source>
        <dbReference type="ARBA" id="ARBA00012543"/>
    </source>
</evidence>
<feature type="region of interest" description="Disordered" evidence="11">
    <location>
        <begin position="1"/>
        <end position="29"/>
    </location>
</feature>
<keyword evidence="5 10" id="KW-0808">Transferase</keyword>
<evidence type="ECO:0000259" key="12">
    <source>
        <dbReference type="Pfam" id="PF08407"/>
    </source>
</evidence>
<proteinExistence type="inferred from homology"/>
<dbReference type="GeneID" id="8196523"/>
<dbReference type="GO" id="GO:0030428">
    <property type="term" value="C:cell septum"/>
    <property type="evidence" value="ECO:0007669"/>
    <property type="project" value="TreeGrafter"/>
</dbReference>
<reference evidence="13 14" key="1">
    <citation type="journal article" date="2009" name="Nat. Biotechnol.">
        <title>Genome sequence of the recombinant protein production host Pichia pastoris.</title>
        <authorList>
            <person name="De Schutter K."/>
            <person name="Lin Y.C."/>
            <person name="Tiels P."/>
            <person name="Van Hecke A."/>
            <person name="Glinka S."/>
            <person name="Weber-Lehmann J."/>
            <person name="Rouze P."/>
            <person name="Van de Peer Y."/>
            <person name="Callewaert N."/>
        </authorList>
    </citation>
    <scope>NUCLEOTIDE SEQUENCE [LARGE SCALE GENOMIC DNA]</scope>
    <source>
        <strain evidence="14">GS115 / ATCC 20864</strain>
    </source>
</reference>
<keyword evidence="7 10" id="KW-1133">Transmembrane helix</keyword>
<dbReference type="InterPro" id="IPR004835">
    <property type="entry name" value="Chitin_synth"/>
</dbReference>
<dbReference type="CDD" id="cd04190">
    <property type="entry name" value="Chitin_synth_C"/>
    <property type="match status" value="1"/>
</dbReference>
<dbReference type="SUPFAM" id="SSF53448">
    <property type="entry name" value="Nucleotide-diphospho-sugar transferases"/>
    <property type="match status" value="1"/>
</dbReference>
<feature type="transmembrane region" description="Helical" evidence="10">
    <location>
        <begin position="753"/>
        <end position="772"/>
    </location>
</feature>
<evidence type="ECO:0000256" key="8">
    <source>
        <dbReference type="ARBA" id="ARBA00023136"/>
    </source>
</evidence>
<dbReference type="PANTHER" id="PTHR22914">
    <property type="entry name" value="CHITIN SYNTHASE"/>
    <property type="match status" value="1"/>
</dbReference>
<organism evidence="13 14">
    <name type="scientific">Komagataella phaffii (strain GS115 / ATCC 20864)</name>
    <name type="common">Yeast</name>
    <name type="synonym">Pichia pastoris</name>
    <dbReference type="NCBI Taxonomy" id="644223"/>
    <lineage>
        <taxon>Eukaryota</taxon>
        <taxon>Fungi</taxon>
        <taxon>Dikarya</taxon>
        <taxon>Ascomycota</taxon>
        <taxon>Saccharomycotina</taxon>
        <taxon>Pichiomycetes</taxon>
        <taxon>Pichiales</taxon>
        <taxon>Pichiaceae</taxon>
        <taxon>Komagataella</taxon>
    </lineage>
</organism>
<keyword evidence="4 10" id="KW-0328">Glycosyltransferase</keyword>
<evidence type="ECO:0000256" key="5">
    <source>
        <dbReference type="ARBA" id="ARBA00022679"/>
    </source>
</evidence>
<evidence type="ECO:0000256" key="10">
    <source>
        <dbReference type="RuleBase" id="RU366040"/>
    </source>
</evidence>
<feature type="transmembrane region" description="Helical" evidence="10">
    <location>
        <begin position="871"/>
        <end position="895"/>
    </location>
</feature>
<gene>
    <name evidence="13" type="ordered locus">PAS_chr1-1_0393</name>
</gene>
<dbReference type="RefSeq" id="XP_002490051.1">
    <property type="nucleotide sequence ID" value="XM_002490006.1"/>
</dbReference>
<keyword evidence="6 10" id="KW-0812">Transmembrane</keyword>
<keyword evidence="9 10" id="KW-0961">Cell wall biogenesis/degradation</keyword>
<dbReference type="EC" id="2.4.1.16" evidence="2 10"/>
<dbReference type="Pfam" id="PF08407">
    <property type="entry name" value="Chitin_synth_1N"/>
    <property type="match status" value="1"/>
</dbReference>
<dbReference type="PANTHER" id="PTHR22914:SF9">
    <property type="entry name" value="CHITIN SYNTHASE 1"/>
    <property type="match status" value="1"/>
</dbReference>
<keyword evidence="8 10" id="KW-0472">Membrane</keyword>
<dbReference type="OMA" id="AWILHYV"/>
<dbReference type="Pfam" id="PF01644">
    <property type="entry name" value="Chitin_synth_1"/>
    <property type="match status" value="1"/>
</dbReference>
<protein>
    <recommendedName>
        <fullName evidence="2 10">Chitin synthase</fullName>
        <ecNumber evidence="2 10">2.4.1.16</ecNumber>
    </recommendedName>
</protein>
<name>C4QWZ7_KOMPG</name>
<comment type="catalytic activity">
    <reaction evidence="10">
        <text>[(1-&gt;4)-N-acetyl-beta-D-glucosaminyl](n) + UDP-N-acetyl-alpha-D-glucosamine = [(1-&gt;4)-N-acetyl-beta-D-glucosaminyl](n+1) + UDP + H(+)</text>
        <dbReference type="Rhea" id="RHEA:16637"/>
        <dbReference type="Rhea" id="RHEA-COMP:9593"/>
        <dbReference type="Rhea" id="RHEA-COMP:9595"/>
        <dbReference type="ChEBI" id="CHEBI:15378"/>
        <dbReference type="ChEBI" id="CHEBI:17029"/>
        <dbReference type="ChEBI" id="CHEBI:57705"/>
        <dbReference type="ChEBI" id="CHEBI:58223"/>
        <dbReference type="EC" id="2.4.1.16"/>
    </reaction>
</comment>
<keyword evidence="14" id="KW-1185">Reference proteome</keyword>
<evidence type="ECO:0000256" key="7">
    <source>
        <dbReference type="ARBA" id="ARBA00022989"/>
    </source>
</evidence>
<dbReference type="HOGENOM" id="CLU_004760_3_1_1"/>
<feature type="transmembrane region" description="Helical" evidence="10">
    <location>
        <begin position="915"/>
        <end position="940"/>
    </location>
</feature>
<feature type="transmembrane region" description="Helical" evidence="10">
    <location>
        <begin position="670"/>
        <end position="689"/>
    </location>
</feature>
<evidence type="ECO:0000256" key="6">
    <source>
        <dbReference type="ARBA" id="ARBA00022692"/>
    </source>
</evidence>
<feature type="domain" description="Chitin synthase N-terminal" evidence="12">
    <location>
        <begin position="208"/>
        <end position="277"/>
    </location>
</feature>
<dbReference type="GO" id="GO:0004100">
    <property type="term" value="F:chitin synthase activity"/>
    <property type="evidence" value="ECO:0007669"/>
    <property type="project" value="UniProtKB-UniRule"/>
</dbReference>
<evidence type="ECO:0000313" key="14">
    <source>
        <dbReference type="Proteomes" id="UP000000314"/>
    </source>
</evidence>
<dbReference type="STRING" id="644223.C4QWZ7"/>
<dbReference type="Proteomes" id="UP000000314">
    <property type="component" value="Chromosome 1"/>
</dbReference>
<dbReference type="EMBL" id="FN392319">
    <property type="protein sequence ID" value="CAY67770.1"/>
    <property type="molecule type" value="Genomic_DNA"/>
</dbReference>
<dbReference type="InParanoid" id="C4QWZ7"/>
<dbReference type="KEGG" id="ppa:PAS_chr1-1_0393"/>
<evidence type="ECO:0000256" key="3">
    <source>
        <dbReference type="ARBA" id="ARBA00022475"/>
    </source>
</evidence>
<dbReference type="InterPro" id="IPR013616">
    <property type="entry name" value="Chitin_synth_N"/>
</dbReference>
<comment type="function">
    <text evidence="10">Polymerizes chitin, a structural polymer of the cell wall and septum, by transferring the sugar moiety of UDP-GlcNAc to the non-reducing end of the growing chitin polymer.</text>
</comment>
<dbReference type="OrthoDB" id="26569at2759"/>
<dbReference type="eggNOG" id="KOG2571">
    <property type="taxonomic scope" value="Eukaryota"/>
</dbReference>
<dbReference type="CAZy" id="GT2">
    <property type="family name" value="Glycosyltransferase Family 2"/>
</dbReference>
<evidence type="ECO:0000256" key="9">
    <source>
        <dbReference type="ARBA" id="ARBA00023316"/>
    </source>
</evidence>
<feature type="transmembrane region" description="Helical" evidence="10">
    <location>
        <begin position="701"/>
        <end position="725"/>
    </location>
</feature>
<dbReference type="GO" id="GO:0030476">
    <property type="term" value="P:ascospore wall assembly"/>
    <property type="evidence" value="ECO:0007669"/>
    <property type="project" value="EnsemblFungi"/>
</dbReference>
<feature type="transmembrane region" description="Helical" evidence="10">
    <location>
        <begin position="626"/>
        <end position="650"/>
    </location>
</feature>
<dbReference type="GO" id="GO:0006031">
    <property type="term" value="P:chitin biosynthetic process"/>
    <property type="evidence" value="ECO:0007669"/>
    <property type="project" value="UniProtKB-UniRule"/>
</dbReference>
<accession>C4QWZ7</accession>
<keyword evidence="3 10" id="KW-1003">Cell membrane</keyword>
<comment type="similarity">
    <text evidence="10">Belongs to the chitin synthase family.</text>
</comment>